<dbReference type="EMBL" id="JAGQKX010000028">
    <property type="protein sequence ID" value="MCA9390079.1"/>
    <property type="molecule type" value="Genomic_DNA"/>
</dbReference>
<comment type="caution">
    <text evidence="2">The sequence shown here is derived from an EMBL/GenBank/DDBJ whole genome shotgun (WGS) entry which is preliminary data.</text>
</comment>
<keyword evidence="1" id="KW-0472">Membrane</keyword>
<evidence type="ECO:0000256" key="1">
    <source>
        <dbReference type="SAM" id="Phobius"/>
    </source>
</evidence>
<proteinExistence type="predicted"/>
<gene>
    <name evidence="2" type="ORF">KC571_01635</name>
</gene>
<accession>A0A955LGE2</accession>
<reference evidence="2" key="2">
    <citation type="journal article" date="2021" name="Microbiome">
        <title>Successional dynamics and alternative stable states in a saline activated sludge microbial community over 9 years.</title>
        <authorList>
            <person name="Wang Y."/>
            <person name="Ye J."/>
            <person name="Ju F."/>
            <person name="Liu L."/>
            <person name="Boyd J.A."/>
            <person name="Deng Y."/>
            <person name="Parks D.H."/>
            <person name="Jiang X."/>
            <person name="Yin X."/>
            <person name="Woodcroft B.J."/>
            <person name="Tyson G.W."/>
            <person name="Hugenholtz P."/>
            <person name="Polz M.F."/>
            <person name="Zhang T."/>
        </authorList>
    </citation>
    <scope>NUCLEOTIDE SEQUENCE</scope>
    <source>
        <strain evidence="2">HKST-UBA01</strain>
    </source>
</reference>
<organism evidence="2 3">
    <name type="scientific">candidate division WWE3 bacterium</name>
    <dbReference type="NCBI Taxonomy" id="2053526"/>
    <lineage>
        <taxon>Bacteria</taxon>
        <taxon>Katanobacteria</taxon>
    </lineage>
</organism>
<reference evidence="2" key="1">
    <citation type="submission" date="2020-04" db="EMBL/GenBank/DDBJ databases">
        <authorList>
            <person name="Zhang T."/>
        </authorList>
    </citation>
    <scope>NUCLEOTIDE SEQUENCE</scope>
    <source>
        <strain evidence="2">HKST-UBA01</strain>
    </source>
</reference>
<dbReference type="AlphaFoldDB" id="A0A955LGE2"/>
<evidence type="ECO:0000313" key="3">
    <source>
        <dbReference type="Proteomes" id="UP000701698"/>
    </source>
</evidence>
<dbReference type="Proteomes" id="UP000701698">
    <property type="component" value="Unassembled WGS sequence"/>
</dbReference>
<sequence length="345" mass="38338">MNETETSTTMRDRLKYNQKRIVAFMLIVIVLGLGAYGVIQFLNQSPTTNPGNLAMQPTPTLLQTERDLGFGNPIYTDTPTEFTFEDPLKVPETVPVYKILQGPEELFSRESVAALARDFGFTGNSQVISTANGYTYYEGDKQLTIQPYIGMVTYSRDVTKVDSSDSSVKNVEGAAGEALKFVKAIHFENPIYQFPNNPVEAYDLSSGFAQKTPGAPVNGYFDVTVPLKVNGLSLVFPQKLYVRVHTSGAIIAANLWYPNLDVTNPEERKIVDFIEAANRAGNGQGVYYNGQTAVIPETEDFTFAQSDLAYFVSNKLLNNFKDTYYISPVYEFTNNNVQMYVSALP</sequence>
<feature type="transmembrane region" description="Helical" evidence="1">
    <location>
        <begin position="21"/>
        <end position="42"/>
    </location>
</feature>
<evidence type="ECO:0000313" key="2">
    <source>
        <dbReference type="EMBL" id="MCA9390079.1"/>
    </source>
</evidence>
<protein>
    <submittedName>
        <fullName evidence="2">Uncharacterized protein</fullName>
    </submittedName>
</protein>
<keyword evidence="1" id="KW-0812">Transmembrane</keyword>
<name>A0A955LGE2_UNCKA</name>
<keyword evidence="1" id="KW-1133">Transmembrane helix</keyword>